<dbReference type="OrthoDB" id="6963588at2"/>
<dbReference type="AlphaFoldDB" id="A0A248LK28"/>
<evidence type="ECO:0000313" key="5">
    <source>
        <dbReference type="Proteomes" id="UP000197424"/>
    </source>
</evidence>
<evidence type="ECO:0000313" key="4">
    <source>
        <dbReference type="EMBL" id="ASJ25012.1"/>
    </source>
</evidence>
<dbReference type="RefSeq" id="WP_088861052.1">
    <property type="nucleotide sequence ID" value="NZ_CP022115.1"/>
</dbReference>
<dbReference type="Pfam" id="PF00583">
    <property type="entry name" value="Acetyltransf_1"/>
    <property type="match status" value="1"/>
</dbReference>
<evidence type="ECO:0000256" key="1">
    <source>
        <dbReference type="ARBA" id="ARBA00022679"/>
    </source>
</evidence>
<dbReference type="Gene3D" id="3.40.630.30">
    <property type="match status" value="1"/>
</dbReference>
<sequence length="168" mass="18177">MTSCTLRPATPDDLTAIHGLIMEHGPNQWNWLPEDGVASTLDELRTGLAGAVVADNGQRLLGALVYRQEDHFPHLRPRDVAPAQCGFLVEAVVSREAAGQGLGTRLMQAACDALATRGITWITADRHEENAASAGMMRRAGLVLVSTFDDPERRPHGSRRTSVCAVRL</sequence>
<organism evidence="4 5">
    <name type="scientific">Laribacter hongkongensis</name>
    <dbReference type="NCBI Taxonomy" id="168471"/>
    <lineage>
        <taxon>Bacteria</taxon>
        <taxon>Pseudomonadati</taxon>
        <taxon>Pseudomonadota</taxon>
        <taxon>Betaproteobacteria</taxon>
        <taxon>Neisseriales</taxon>
        <taxon>Aquaspirillaceae</taxon>
        <taxon>Laribacter</taxon>
    </lineage>
</organism>
<dbReference type="EMBL" id="CP022115">
    <property type="protein sequence ID" value="ASJ25012.1"/>
    <property type="molecule type" value="Genomic_DNA"/>
</dbReference>
<dbReference type="GO" id="GO:0016747">
    <property type="term" value="F:acyltransferase activity, transferring groups other than amino-acyl groups"/>
    <property type="evidence" value="ECO:0007669"/>
    <property type="project" value="InterPro"/>
</dbReference>
<proteinExistence type="predicted"/>
<dbReference type="InterPro" id="IPR000182">
    <property type="entry name" value="GNAT_dom"/>
</dbReference>
<gene>
    <name evidence="4" type="ORF">LHGZ1_2181</name>
</gene>
<dbReference type="InterPro" id="IPR016181">
    <property type="entry name" value="Acyl_CoA_acyltransferase"/>
</dbReference>
<feature type="domain" description="N-acetyltransferase" evidence="3">
    <location>
        <begin position="4"/>
        <end position="168"/>
    </location>
</feature>
<name>A0A248LK28_9NEIS</name>
<dbReference type="SUPFAM" id="SSF55729">
    <property type="entry name" value="Acyl-CoA N-acyltransferases (Nat)"/>
    <property type="match status" value="1"/>
</dbReference>
<dbReference type="Proteomes" id="UP000197424">
    <property type="component" value="Chromosome"/>
</dbReference>
<protein>
    <submittedName>
        <fullName evidence="4">GNAT family N-acetyltransferase</fullName>
    </submittedName>
</protein>
<keyword evidence="1 4" id="KW-0808">Transferase</keyword>
<accession>A0A248LK28</accession>
<reference evidence="5" key="1">
    <citation type="submission" date="2017-06" db="EMBL/GenBank/DDBJ databases">
        <title>Whole genome sequence of Laribacter hongkongensis LHGZ1.</title>
        <authorList>
            <person name="Chen D."/>
            <person name="Wu H."/>
            <person name="Chen J."/>
        </authorList>
    </citation>
    <scope>NUCLEOTIDE SEQUENCE [LARGE SCALE GENOMIC DNA]</scope>
    <source>
        <strain evidence="5">LHGZ1</strain>
    </source>
</reference>
<evidence type="ECO:0000259" key="3">
    <source>
        <dbReference type="PROSITE" id="PS51186"/>
    </source>
</evidence>
<evidence type="ECO:0000256" key="2">
    <source>
        <dbReference type="ARBA" id="ARBA00023315"/>
    </source>
</evidence>
<dbReference type="PANTHER" id="PTHR43877">
    <property type="entry name" value="AMINOALKYLPHOSPHONATE N-ACETYLTRANSFERASE-RELATED-RELATED"/>
    <property type="match status" value="1"/>
</dbReference>
<dbReference type="PANTHER" id="PTHR43877:SF2">
    <property type="entry name" value="AMINOALKYLPHOSPHONATE N-ACETYLTRANSFERASE-RELATED"/>
    <property type="match status" value="1"/>
</dbReference>
<keyword evidence="2" id="KW-0012">Acyltransferase</keyword>
<dbReference type="CDD" id="cd04301">
    <property type="entry name" value="NAT_SF"/>
    <property type="match status" value="1"/>
</dbReference>
<dbReference type="PROSITE" id="PS51186">
    <property type="entry name" value="GNAT"/>
    <property type="match status" value="1"/>
</dbReference>
<dbReference type="InterPro" id="IPR050832">
    <property type="entry name" value="Bact_Acetyltransf"/>
</dbReference>